<feature type="coiled-coil region" evidence="6">
    <location>
        <begin position="289"/>
        <end position="374"/>
    </location>
</feature>
<evidence type="ECO:0000256" key="6">
    <source>
        <dbReference type="SAM" id="Coils"/>
    </source>
</evidence>
<dbReference type="EMBL" id="JAGFMF010011868">
    <property type="protein sequence ID" value="KAG8510594.1"/>
    <property type="molecule type" value="Genomic_DNA"/>
</dbReference>
<accession>A0A8J6DJE5</accession>
<dbReference type="GO" id="GO:0051082">
    <property type="term" value="F:unfolded protein binding"/>
    <property type="evidence" value="ECO:0007669"/>
    <property type="project" value="InterPro"/>
</dbReference>
<dbReference type="Proteomes" id="UP000700334">
    <property type="component" value="Unassembled WGS sequence"/>
</dbReference>
<feature type="compositionally biased region" description="Low complexity" evidence="7">
    <location>
        <begin position="128"/>
        <end position="139"/>
    </location>
</feature>
<evidence type="ECO:0000256" key="4">
    <source>
        <dbReference type="ARBA" id="ARBA00062093"/>
    </source>
</evidence>
<keyword evidence="9" id="KW-1185">Reference proteome</keyword>
<reference evidence="8" key="1">
    <citation type="journal article" date="2021" name="Evol. Appl.">
        <title>The genome of the Pyrenean desman and the effects of bottlenecks and inbreeding on the genomic landscape of an endangered species.</title>
        <authorList>
            <person name="Escoda L."/>
            <person name="Castresana J."/>
        </authorList>
    </citation>
    <scope>NUCLEOTIDE SEQUENCE</scope>
    <source>
        <strain evidence="8">IBE-C5619</strain>
    </source>
</reference>
<dbReference type="SUPFAM" id="SSF46579">
    <property type="entry name" value="Prefoldin"/>
    <property type="match status" value="1"/>
</dbReference>
<dbReference type="PANTHER" id="PTHR21100:SF9">
    <property type="entry name" value="PREFOLDIN SUBUNIT 4"/>
    <property type="match status" value="1"/>
</dbReference>
<evidence type="ECO:0000256" key="3">
    <source>
        <dbReference type="ARBA" id="ARBA00024667"/>
    </source>
</evidence>
<dbReference type="GO" id="GO:0016272">
    <property type="term" value="C:prefoldin complex"/>
    <property type="evidence" value="ECO:0007669"/>
    <property type="project" value="InterPro"/>
</dbReference>
<comment type="subunit">
    <text evidence="4">Heterohexamer of two PFD-alpha type and four PFD-beta type subunits. Interacts with URI1; the interaction is phosphorylation-dependent and occurs in a growth-dependent manner.</text>
</comment>
<gene>
    <name evidence="8" type="ORF">J0S82_002650</name>
</gene>
<dbReference type="GO" id="GO:0006457">
    <property type="term" value="P:protein folding"/>
    <property type="evidence" value="ECO:0007669"/>
    <property type="project" value="InterPro"/>
</dbReference>
<evidence type="ECO:0000313" key="8">
    <source>
        <dbReference type="EMBL" id="KAG8510594.1"/>
    </source>
</evidence>
<proteinExistence type="inferred from homology"/>
<evidence type="ECO:0000256" key="1">
    <source>
        <dbReference type="ARBA" id="ARBA00008045"/>
    </source>
</evidence>
<evidence type="ECO:0000256" key="2">
    <source>
        <dbReference type="ARBA" id="ARBA00023186"/>
    </source>
</evidence>
<evidence type="ECO:0000313" key="9">
    <source>
        <dbReference type="Proteomes" id="UP000700334"/>
    </source>
</evidence>
<dbReference type="Pfam" id="PF01920">
    <property type="entry name" value="Prefoldin_2"/>
    <property type="match status" value="1"/>
</dbReference>
<dbReference type="AlphaFoldDB" id="A0A8J6DJE5"/>
<feature type="region of interest" description="Disordered" evidence="7">
    <location>
        <begin position="1"/>
        <end position="161"/>
    </location>
</feature>
<evidence type="ECO:0000256" key="5">
    <source>
        <dbReference type="ARBA" id="ARBA00067451"/>
    </source>
</evidence>
<dbReference type="FunFam" id="1.10.287.370:FF:000005">
    <property type="entry name" value="Prefoldin subunit 4"/>
    <property type="match status" value="1"/>
</dbReference>
<comment type="similarity">
    <text evidence="1">Belongs to the prefoldin subunit beta family.</text>
</comment>
<organism evidence="8 9">
    <name type="scientific">Galemys pyrenaicus</name>
    <name type="common">Iberian desman</name>
    <name type="synonym">Pyrenean desman</name>
    <dbReference type="NCBI Taxonomy" id="202257"/>
    <lineage>
        <taxon>Eukaryota</taxon>
        <taxon>Metazoa</taxon>
        <taxon>Chordata</taxon>
        <taxon>Craniata</taxon>
        <taxon>Vertebrata</taxon>
        <taxon>Euteleostomi</taxon>
        <taxon>Mammalia</taxon>
        <taxon>Eutheria</taxon>
        <taxon>Laurasiatheria</taxon>
        <taxon>Eulipotyphla</taxon>
        <taxon>Talpidae</taxon>
        <taxon>Galemys</taxon>
    </lineage>
</organism>
<feature type="compositionally biased region" description="Basic and acidic residues" evidence="7">
    <location>
        <begin position="1"/>
        <end position="11"/>
    </location>
</feature>
<comment type="function">
    <text evidence="3">Binds specifically to cytosolic chaperonin (c-CPN) and transfers target proteins to it. Binds to nascent polypeptide chain and promotes folding in an environment in which there are many competing pathways for nonnative proteins.</text>
</comment>
<evidence type="ECO:0000256" key="7">
    <source>
        <dbReference type="SAM" id="MobiDB-lite"/>
    </source>
</evidence>
<protein>
    <recommendedName>
        <fullName evidence="5">Prefoldin subunit 4</fullName>
    </recommendedName>
</protein>
<dbReference type="InterPro" id="IPR002777">
    <property type="entry name" value="PFD_beta-like"/>
</dbReference>
<dbReference type="InterPro" id="IPR016661">
    <property type="entry name" value="PFDN4"/>
</dbReference>
<sequence length="446" mass="47142">MGAVPEHRRSDAGVTAPPGEEDGSQETNPQELSVWCRCASCWKPRPPRRAPPAAREASLRPMPTPLITVDPQGGACPFNWPVPSTTGGASSPIPACGASGSQSPEEKRRSSSGATRASWAGGAERGPRGPAAAAPPARALVQSQDGGHHEEGGERGAGGGVGGRGAGLGLFLWRGGRPGGEIWLRRLRAICPGSGAGTSSSFGSPFAVPRMALGAGGPCGPRCDLEAVRLKGPVAAVGQTVGSDSQAETMFEPQAGEPYAEHFPAAEDVNVTFEDQQKINKFARNTSRITELKEEIDVKKKQLQNLEDACEDIMLADDDCLMIPYQIGDVFISHSQEETQDMLEEAKKNLQEEIDALESRVESIQRVLADLKVQLYAKFGSNINLEADETCSLCSSAGALVMLPLYARVSAQVCPLPHVRLGMRAGSQVSMANTNGGRAEKPDNFH</sequence>
<dbReference type="OrthoDB" id="10250441at2759"/>
<dbReference type="PANTHER" id="PTHR21100">
    <property type="entry name" value="PREFOLDIN SUBUNIT 4"/>
    <property type="match status" value="1"/>
</dbReference>
<dbReference type="GO" id="GO:0005737">
    <property type="term" value="C:cytoplasm"/>
    <property type="evidence" value="ECO:0007669"/>
    <property type="project" value="UniProtKB-ARBA"/>
</dbReference>
<comment type="caution">
    <text evidence="8">The sequence shown here is derived from an EMBL/GenBank/DDBJ whole genome shotgun (WGS) entry which is preliminary data.</text>
</comment>
<name>A0A8J6DJE5_GALPY</name>
<dbReference type="CDD" id="cd23165">
    <property type="entry name" value="Prefoldin_4"/>
    <property type="match status" value="1"/>
</dbReference>
<keyword evidence="2" id="KW-0143">Chaperone</keyword>
<keyword evidence="6" id="KW-0175">Coiled coil</keyword>